<dbReference type="SUPFAM" id="SSF161098">
    <property type="entry name" value="MetI-like"/>
    <property type="match status" value="1"/>
</dbReference>
<feature type="transmembrane region" description="Helical" evidence="7">
    <location>
        <begin position="82"/>
        <end position="107"/>
    </location>
</feature>
<evidence type="ECO:0000259" key="8">
    <source>
        <dbReference type="PROSITE" id="PS50928"/>
    </source>
</evidence>
<feature type="transmembrane region" description="Helical" evidence="7">
    <location>
        <begin position="247"/>
        <end position="268"/>
    </location>
</feature>
<dbReference type="Gene3D" id="1.10.3720.10">
    <property type="entry name" value="MetI-like"/>
    <property type="match status" value="1"/>
</dbReference>
<keyword evidence="10" id="KW-1185">Reference proteome</keyword>
<dbReference type="RefSeq" id="WP_244772088.1">
    <property type="nucleotide sequence ID" value="NZ_CP094929.1"/>
</dbReference>
<accession>A0ABY4D8T1</accession>
<dbReference type="PANTHER" id="PTHR43386">
    <property type="entry name" value="OLIGOPEPTIDE TRANSPORT SYSTEM PERMEASE PROTEIN APPC"/>
    <property type="match status" value="1"/>
</dbReference>
<proteinExistence type="inferred from homology"/>
<keyword evidence="4 7" id="KW-0812">Transmembrane</keyword>
<evidence type="ECO:0000256" key="6">
    <source>
        <dbReference type="ARBA" id="ARBA00023136"/>
    </source>
</evidence>
<dbReference type="Pfam" id="PF12911">
    <property type="entry name" value="OppC_N"/>
    <property type="match status" value="1"/>
</dbReference>
<comment type="subcellular location">
    <subcellularLocation>
        <location evidence="1 7">Cell membrane</location>
        <topology evidence="1 7">Multi-pass membrane protein</topology>
    </subcellularLocation>
</comment>
<sequence length="282" mass="30627">MSRNSNSKAIIKRLMKNKAAMFGLALFVILIFLSLVSPFIMKYSYFEMNPSAMLEGPSWEHPFGTDDLGRDVLSRILYGGRYSLSIGISSVVVALSISMVVGSIAGYFGGKIDNIIMRLLDIIQSVPGILLTIAISSAFGSGFDKTVLAIGLAQIPSFARILRAAIMNIRKMEYLEAAEAIGAKRYRIIFVHVLPNAMAPLIVSATMWIANTMLIAASLSFVGLGVQPPTPEWGAMLSAGRAYIRDYPHLVIFPGLFIAITVLGLNMFGDGLRDACDPKLKN</sequence>
<dbReference type="CDD" id="cd06261">
    <property type="entry name" value="TM_PBP2"/>
    <property type="match status" value="1"/>
</dbReference>
<reference evidence="10" key="1">
    <citation type="journal article" date="2024" name="J Bioinform Genom">
        <title>Complete genome sequence of the type strain bacterium Sphaerochaeta associata GLS2t (VKM B-2742)t.</title>
        <authorList>
            <person name="Troshina O.Y."/>
            <person name="Tepeeva A.N."/>
            <person name="Arzamasceva V.O."/>
            <person name="Whitman W.B."/>
            <person name="Varghese N."/>
            <person name="Shapiro N."/>
            <person name="Woyke T."/>
            <person name="Kripides N.C."/>
            <person name="Vasilenko O.V."/>
        </authorList>
    </citation>
    <scope>NUCLEOTIDE SEQUENCE [LARGE SCALE GENOMIC DNA]</scope>
    <source>
        <strain evidence="10">GLS2T</strain>
    </source>
</reference>
<keyword evidence="6 7" id="KW-0472">Membrane</keyword>
<comment type="similarity">
    <text evidence="7">Belongs to the binding-protein-dependent transport system permease family.</text>
</comment>
<feature type="transmembrane region" description="Helical" evidence="7">
    <location>
        <begin position="21"/>
        <end position="41"/>
    </location>
</feature>
<feature type="transmembrane region" description="Helical" evidence="7">
    <location>
        <begin position="119"/>
        <end position="140"/>
    </location>
</feature>
<dbReference type="PANTHER" id="PTHR43386:SF1">
    <property type="entry name" value="D,D-DIPEPTIDE TRANSPORT SYSTEM PERMEASE PROTEIN DDPC-RELATED"/>
    <property type="match status" value="1"/>
</dbReference>
<organism evidence="9 10">
    <name type="scientific">Sphaerochaeta associata</name>
    <dbReference type="NCBI Taxonomy" id="1129264"/>
    <lineage>
        <taxon>Bacteria</taxon>
        <taxon>Pseudomonadati</taxon>
        <taxon>Spirochaetota</taxon>
        <taxon>Spirochaetia</taxon>
        <taxon>Spirochaetales</taxon>
        <taxon>Sphaerochaetaceae</taxon>
        <taxon>Sphaerochaeta</taxon>
    </lineage>
</organism>
<keyword evidence="2 7" id="KW-0813">Transport</keyword>
<evidence type="ECO:0000256" key="7">
    <source>
        <dbReference type="RuleBase" id="RU363032"/>
    </source>
</evidence>
<evidence type="ECO:0000256" key="2">
    <source>
        <dbReference type="ARBA" id="ARBA00022448"/>
    </source>
</evidence>
<gene>
    <name evidence="9" type="ORF">MUG09_14145</name>
</gene>
<dbReference type="PROSITE" id="PS50928">
    <property type="entry name" value="ABC_TM1"/>
    <property type="match status" value="1"/>
</dbReference>
<dbReference type="InterPro" id="IPR035906">
    <property type="entry name" value="MetI-like_sf"/>
</dbReference>
<dbReference type="EMBL" id="CP094929">
    <property type="protein sequence ID" value="UOM50701.1"/>
    <property type="molecule type" value="Genomic_DNA"/>
</dbReference>
<keyword evidence="3" id="KW-1003">Cell membrane</keyword>
<evidence type="ECO:0000256" key="1">
    <source>
        <dbReference type="ARBA" id="ARBA00004651"/>
    </source>
</evidence>
<keyword evidence="5 7" id="KW-1133">Transmembrane helix</keyword>
<protein>
    <submittedName>
        <fullName evidence="9">ABC transporter permease</fullName>
    </submittedName>
</protein>
<feature type="transmembrane region" description="Helical" evidence="7">
    <location>
        <begin position="146"/>
        <end position="166"/>
    </location>
</feature>
<dbReference type="InterPro" id="IPR050366">
    <property type="entry name" value="BP-dependent_transpt_permease"/>
</dbReference>
<evidence type="ECO:0000256" key="4">
    <source>
        <dbReference type="ARBA" id="ARBA00022692"/>
    </source>
</evidence>
<evidence type="ECO:0000256" key="3">
    <source>
        <dbReference type="ARBA" id="ARBA00022475"/>
    </source>
</evidence>
<evidence type="ECO:0000313" key="9">
    <source>
        <dbReference type="EMBL" id="UOM50701.1"/>
    </source>
</evidence>
<dbReference type="InterPro" id="IPR025966">
    <property type="entry name" value="OppC_N"/>
</dbReference>
<name>A0ABY4D8T1_9SPIR</name>
<dbReference type="Pfam" id="PF00528">
    <property type="entry name" value="BPD_transp_1"/>
    <property type="match status" value="1"/>
</dbReference>
<dbReference type="Proteomes" id="UP000829708">
    <property type="component" value="Chromosome"/>
</dbReference>
<dbReference type="InterPro" id="IPR000515">
    <property type="entry name" value="MetI-like"/>
</dbReference>
<evidence type="ECO:0000256" key="5">
    <source>
        <dbReference type="ARBA" id="ARBA00022989"/>
    </source>
</evidence>
<feature type="transmembrane region" description="Helical" evidence="7">
    <location>
        <begin position="186"/>
        <end position="202"/>
    </location>
</feature>
<evidence type="ECO:0000313" key="10">
    <source>
        <dbReference type="Proteomes" id="UP000829708"/>
    </source>
</evidence>
<feature type="domain" description="ABC transmembrane type-1" evidence="8">
    <location>
        <begin position="80"/>
        <end position="269"/>
    </location>
</feature>